<gene>
    <name evidence="2" type="ORF">U0070_015618</name>
</gene>
<feature type="compositionally biased region" description="Basic and acidic residues" evidence="1">
    <location>
        <begin position="170"/>
        <end position="187"/>
    </location>
</feature>
<feature type="region of interest" description="Disordered" evidence="1">
    <location>
        <begin position="170"/>
        <end position="193"/>
    </location>
</feature>
<keyword evidence="3" id="KW-1185">Reference proteome</keyword>
<dbReference type="AlphaFoldDB" id="A0AAW0IMP5"/>
<reference evidence="2 3" key="1">
    <citation type="journal article" date="2023" name="bioRxiv">
        <title>Conserved and derived expression patterns and positive selection on dental genes reveal complex evolutionary context of ever-growing rodent molars.</title>
        <authorList>
            <person name="Calamari Z.T."/>
            <person name="Song A."/>
            <person name="Cohen E."/>
            <person name="Akter M."/>
            <person name="Roy R.D."/>
            <person name="Hallikas O."/>
            <person name="Christensen M.M."/>
            <person name="Li P."/>
            <person name="Marangoni P."/>
            <person name="Jernvall J."/>
            <person name="Klein O.D."/>
        </authorList>
    </citation>
    <scope>NUCLEOTIDE SEQUENCE [LARGE SCALE GENOMIC DNA]</scope>
    <source>
        <strain evidence="2">V071</strain>
    </source>
</reference>
<evidence type="ECO:0000313" key="3">
    <source>
        <dbReference type="Proteomes" id="UP001488838"/>
    </source>
</evidence>
<sequence length="699" mass="78674">MEAYPVGPAAFQVHYVTAVRNVIEVYVYKENSTTIAAVPLGDLCDPSPVLCTTDPHPQAHMLPKNVLPVSNSDQGKLFCARSEAFQRVGAAADTGEHSNENSKATLIPRVSDLLPRKLASAAVLQQFPQPCFKDDSFPLMLQLLWDHPRGICAQKCMEEWQLEIMQKKHLERDERQKKKGKESRTSKDTTTLTHCSEEQCFPQAPSTGKEDYQAINKLFETAPQSKPSSMENIDSSESWAQELAAACAVVQPGAFAIMEVKHGGGRTPGKHHSTNPAMLFATLDVSSVQIPDLEKDQGPDSKPPLTTEGDVDLVKHWHWRNSKPDFSDDNTLGDLYKPALRSHMEPPALSLSLLRTLAACNKPICMAYDEAEKSHSMICKIDNVKVTASWIRDINGQVILKSAHEKIIQFRWENMHAPDMKTNKPDTPEEIARWQRSEVLVNIINEKMAGLVREQSLNQAIMTEIRSLKLYPWLICPAAVINQNFHKSNFSHKTLFGGKRMKKLQGEEKSELQHYKQLTCNIEGKGLDDFKNAQRSCTVEIDANSLLNFTVSTENIVFMKGLKELISSFTLRTQLEDSIHQEERNTALHMYLGLQYTVTRLRDTTDGCDDVPLCPWCDDGIFNNKSFFKKHNRMRIKWASREVKFNVYGNMTMSQVSVLTASVLSAPSESVPNAARPEVGVLMRESKTELRGRDSSMWE</sequence>
<comment type="caution">
    <text evidence="2">The sequence shown here is derived from an EMBL/GenBank/DDBJ whole genome shotgun (WGS) entry which is preliminary data.</text>
</comment>
<proteinExistence type="predicted"/>
<organism evidence="2 3">
    <name type="scientific">Myodes glareolus</name>
    <name type="common">Bank vole</name>
    <name type="synonym">Clethrionomys glareolus</name>
    <dbReference type="NCBI Taxonomy" id="447135"/>
    <lineage>
        <taxon>Eukaryota</taxon>
        <taxon>Metazoa</taxon>
        <taxon>Chordata</taxon>
        <taxon>Craniata</taxon>
        <taxon>Vertebrata</taxon>
        <taxon>Euteleostomi</taxon>
        <taxon>Mammalia</taxon>
        <taxon>Eutheria</taxon>
        <taxon>Euarchontoglires</taxon>
        <taxon>Glires</taxon>
        <taxon>Rodentia</taxon>
        <taxon>Myomorpha</taxon>
        <taxon>Muroidea</taxon>
        <taxon>Cricetidae</taxon>
        <taxon>Arvicolinae</taxon>
        <taxon>Myodes</taxon>
    </lineage>
</organism>
<feature type="non-terminal residue" evidence="2">
    <location>
        <position position="699"/>
    </location>
</feature>
<evidence type="ECO:0000313" key="2">
    <source>
        <dbReference type="EMBL" id="KAK7815689.1"/>
    </source>
</evidence>
<protein>
    <submittedName>
        <fullName evidence="2">Uncharacterized protein</fullName>
    </submittedName>
</protein>
<accession>A0AAW0IMP5</accession>
<dbReference type="EMBL" id="JBBHLL010000110">
    <property type="protein sequence ID" value="KAK7815689.1"/>
    <property type="molecule type" value="Genomic_DNA"/>
</dbReference>
<name>A0AAW0IMP5_MYOGA</name>
<evidence type="ECO:0000256" key="1">
    <source>
        <dbReference type="SAM" id="MobiDB-lite"/>
    </source>
</evidence>
<dbReference type="Proteomes" id="UP001488838">
    <property type="component" value="Unassembled WGS sequence"/>
</dbReference>